<dbReference type="AlphaFoldDB" id="I0I7U3"/>
<evidence type="ECO:0008006" key="3">
    <source>
        <dbReference type="Google" id="ProtNLM"/>
    </source>
</evidence>
<name>I0I7U3_CALAS</name>
<gene>
    <name evidence="1" type="ordered locus">CLDAP_32910</name>
</gene>
<sequence length="43" mass="4663">MPEGLEIHDALIVGATLTHVIRVDSVLTWNQALTIAGLVPVIW</sequence>
<dbReference type="RefSeq" id="WP_014434557.1">
    <property type="nucleotide sequence ID" value="NC_017079.1"/>
</dbReference>
<dbReference type="KEGG" id="cap:CLDAP_32910"/>
<evidence type="ECO:0000313" key="1">
    <source>
        <dbReference type="EMBL" id="BAM01331.1"/>
    </source>
</evidence>
<evidence type="ECO:0000313" key="2">
    <source>
        <dbReference type="Proteomes" id="UP000007880"/>
    </source>
</evidence>
<dbReference type="Proteomes" id="UP000007880">
    <property type="component" value="Chromosome"/>
</dbReference>
<reference evidence="1 2" key="1">
    <citation type="submission" date="2012-02" db="EMBL/GenBank/DDBJ databases">
        <title>Complete genome sequence of Caldilinea aerophila DSM 14535 (= NBRC 102666).</title>
        <authorList>
            <person name="Oguchi A."/>
            <person name="Hosoyama A."/>
            <person name="Sekine M."/>
            <person name="Fukai R."/>
            <person name="Kato Y."/>
            <person name="Nakamura S."/>
            <person name="Hanada S."/>
            <person name="Yamazaki S."/>
            <person name="Fujita N."/>
        </authorList>
    </citation>
    <scope>NUCLEOTIDE SEQUENCE [LARGE SCALE GENOMIC DNA]</scope>
    <source>
        <strain evidence="2">DSM 14535 / JCM 11387 / NBRC 104270 / STL-6-O1</strain>
    </source>
</reference>
<proteinExistence type="predicted"/>
<dbReference type="EMBL" id="AP012337">
    <property type="protein sequence ID" value="BAM01331.1"/>
    <property type="molecule type" value="Genomic_DNA"/>
</dbReference>
<dbReference type="HOGENOM" id="CLU_3230936_0_0_0"/>
<accession>I0I7U3</accession>
<protein>
    <recommendedName>
        <fullName evidence="3">Type II toxin-antitoxin system VapC family toxin</fullName>
    </recommendedName>
</protein>
<dbReference type="STRING" id="926550.CLDAP_32910"/>
<organism evidence="1 2">
    <name type="scientific">Caldilinea aerophila (strain DSM 14535 / JCM 11387 / NBRC 104270 / STL-6-O1)</name>
    <dbReference type="NCBI Taxonomy" id="926550"/>
    <lineage>
        <taxon>Bacteria</taxon>
        <taxon>Bacillati</taxon>
        <taxon>Chloroflexota</taxon>
        <taxon>Caldilineae</taxon>
        <taxon>Caldilineales</taxon>
        <taxon>Caldilineaceae</taxon>
        <taxon>Caldilinea</taxon>
    </lineage>
</organism>
<keyword evidence="2" id="KW-1185">Reference proteome</keyword>